<gene>
    <name evidence="1" type="ORF">J7W16_18530</name>
</gene>
<dbReference type="EMBL" id="JAGKSQ010000010">
    <property type="protein sequence ID" value="MBP3953123.1"/>
    <property type="molecule type" value="Genomic_DNA"/>
</dbReference>
<accession>A0A940WWT1</accession>
<evidence type="ECO:0000313" key="2">
    <source>
        <dbReference type="Proteomes" id="UP000678228"/>
    </source>
</evidence>
<sequence>MIDDNIKGRIEQLDKNDAQAMIKIIYGFVETAMTGNVGDKMKLDCLDRISNFHNSISDLKESTN</sequence>
<dbReference type="AlphaFoldDB" id="A0A940WWT1"/>
<organism evidence="1 2">
    <name type="scientific">Halalkalibacter suaedae</name>
    <dbReference type="NCBI Taxonomy" id="2822140"/>
    <lineage>
        <taxon>Bacteria</taxon>
        <taxon>Bacillati</taxon>
        <taxon>Bacillota</taxon>
        <taxon>Bacilli</taxon>
        <taxon>Bacillales</taxon>
        <taxon>Bacillaceae</taxon>
        <taxon>Halalkalibacter</taxon>
    </lineage>
</organism>
<evidence type="ECO:0000313" key="1">
    <source>
        <dbReference type="EMBL" id="MBP3953123.1"/>
    </source>
</evidence>
<keyword evidence="2" id="KW-1185">Reference proteome</keyword>
<proteinExistence type="predicted"/>
<dbReference type="Proteomes" id="UP000678228">
    <property type="component" value="Unassembled WGS sequence"/>
</dbReference>
<reference evidence="1" key="1">
    <citation type="submission" date="2021-03" db="EMBL/GenBank/DDBJ databases">
        <title>Bacillus suaedae sp. nov., isolated from Suaeda aralocaspica.</title>
        <authorList>
            <person name="Lei R.F.R."/>
        </authorList>
    </citation>
    <scope>NUCLEOTIDE SEQUENCE</scope>
    <source>
        <strain evidence="1">YZJH907-2</strain>
    </source>
</reference>
<name>A0A940WWT1_9BACI</name>
<dbReference type="RefSeq" id="WP_210598979.1">
    <property type="nucleotide sequence ID" value="NZ_JAGKSQ010000010.1"/>
</dbReference>
<comment type="caution">
    <text evidence="1">The sequence shown here is derived from an EMBL/GenBank/DDBJ whole genome shotgun (WGS) entry which is preliminary data.</text>
</comment>
<protein>
    <submittedName>
        <fullName evidence="1">Uncharacterized protein</fullName>
    </submittedName>
</protein>